<dbReference type="InterPro" id="IPR056412">
    <property type="entry name" value="Ig_CycH"/>
</dbReference>
<evidence type="ECO:0000256" key="5">
    <source>
        <dbReference type="SAM" id="MobiDB-lite"/>
    </source>
</evidence>
<dbReference type="RefSeq" id="WP_280599980.1">
    <property type="nucleotide sequence ID" value="NZ_JARXRN010000020.1"/>
</dbReference>
<accession>A0ABT6JG56</accession>
<dbReference type="PANTHER" id="PTHR47870">
    <property type="entry name" value="CYTOCHROME C-TYPE BIOGENESIS PROTEIN CCMH"/>
    <property type="match status" value="1"/>
</dbReference>
<keyword evidence="6" id="KW-1133">Transmembrane helix</keyword>
<feature type="repeat" description="TPR" evidence="4">
    <location>
        <begin position="94"/>
        <end position="127"/>
    </location>
</feature>
<evidence type="ECO:0000259" key="7">
    <source>
        <dbReference type="Pfam" id="PF23892"/>
    </source>
</evidence>
<comment type="caution">
    <text evidence="9">The sequence shown here is derived from an EMBL/GenBank/DDBJ whole genome shotgun (WGS) entry which is preliminary data.</text>
</comment>
<feature type="transmembrane region" description="Helical" evidence="6">
    <location>
        <begin position="6"/>
        <end position="27"/>
    </location>
</feature>
<dbReference type="InterPro" id="IPR056413">
    <property type="entry name" value="TPR_CcmH_CycH"/>
</dbReference>
<feature type="domain" description="Cytochrome c-type biogenesis protein H Ig-like" evidence="7">
    <location>
        <begin position="250"/>
        <end position="358"/>
    </location>
</feature>
<evidence type="ECO:0000259" key="8">
    <source>
        <dbReference type="Pfam" id="PF23914"/>
    </source>
</evidence>
<dbReference type="InterPro" id="IPR011990">
    <property type="entry name" value="TPR-like_helical_dom_sf"/>
</dbReference>
<name>A0ABT6JG56_9GAMM</name>
<evidence type="ECO:0000256" key="3">
    <source>
        <dbReference type="ARBA" id="ARBA00022803"/>
    </source>
</evidence>
<dbReference type="PANTHER" id="PTHR47870:SF1">
    <property type="entry name" value="CYTOCHROME C-TYPE BIOGENESIS PROTEIN CCMH"/>
    <property type="match status" value="1"/>
</dbReference>
<dbReference type="Pfam" id="PF23914">
    <property type="entry name" value="TPR_CcmH_CycH"/>
    <property type="match status" value="1"/>
</dbReference>
<keyword evidence="1" id="KW-0677">Repeat</keyword>
<reference evidence="9 10" key="1">
    <citation type="submission" date="2023-04" db="EMBL/GenBank/DDBJ databases">
        <title>Luteimonas sp. M1R5S18.</title>
        <authorList>
            <person name="Sun J.-Q."/>
        </authorList>
    </citation>
    <scope>NUCLEOTIDE SEQUENCE [LARGE SCALE GENOMIC DNA]</scope>
    <source>
        <strain evidence="9 10">M1R5S18</strain>
    </source>
</reference>
<evidence type="ECO:0000256" key="2">
    <source>
        <dbReference type="ARBA" id="ARBA00022748"/>
    </source>
</evidence>
<dbReference type="EMBL" id="JARXRN010000020">
    <property type="protein sequence ID" value="MDH5829668.1"/>
    <property type="molecule type" value="Genomic_DNA"/>
</dbReference>
<keyword evidence="2" id="KW-0201">Cytochrome c-type biogenesis</keyword>
<dbReference type="Gene3D" id="1.25.40.10">
    <property type="entry name" value="Tetratricopeptide repeat domain"/>
    <property type="match status" value="1"/>
</dbReference>
<keyword evidence="6" id="KW-0472">Membrane</keyword>
<feature type="transmembrane region" description="Helical" evidence="6">
    <location>
        <begin position="34"/>
        <end position="53"/>
    </location>
</feature>
<sequence length="360" mass="37406">MVSGALVLHAVLVLAALAVAALVALPLRKASPRMFAAIVVVVPVLAFALYRIVGTPAALDPSALPAMADSGEAPTMEEAIAELQVALARDPAQPEGWRLLARAQSSLGNREAARDAYMTALEHIPDDPELLLEAAQARAQATPGNRFDDEALAMLRQALAIEPDNQRAAWFVGVVQRQRGEDAAAVATWEALLPKVDASTATALRTQIDQAREAAGMPPLPPDAAQAPSAGESSRTSADGASVSATPGSLRVRVTLAPGLAERARLSPDAVVFVIARAADGPPMPVAVERHAVRDLPLDIVLDDGDSPMPTAKLSALQEVEVLARISATGSANRSEADLESAPVRVRLPATAPIALDIAP</sequence>
<keyword evidence="3 4" id="KW-0802">TPR repeat</keyword>
<dbReference type="PROSITE" id="PS50005">
    <property type="entry name" value="TPR"/>
    <property type="match status" value="1"/>
</dbReference>
<dbReference type="SUPFAM" id="SSF48452">
    <property type="entry name" value="TPR-like"/>
    <property type="match status" value="1"/>
</dbReference>
<dbReference type="Proteomes" id="UP001156831">
    <property type="component" value="Unassembled WGS sequence"/>
</dbReference>
<evidence type="ECO:0000313" key="10">
    <source>
        <dbReference type="Proteomes" id="UP001156831"/>
    </source>
</evidence>
<feature type="compositionally biased region" description="Polar residues" evidence="5">
    <location>
        <begin position="231"/>
        <end position="245"/>
    </location>
</feature>
<dbReference type="InterPro" id="IPR019734">
    <property type="entry name" value="TPR_rpt"/>
</dbReference>
<evidence type="ECO:0000313" key="9">
    <source>
        <dbReference type="EMBL" id="MDH5829668.1"/>
    </source>
</evidence>
<organism evidence="9 10">
    <name type="scientific">Luteimonas rhizosphaericola</name>
    <dbReference type="NCBI Taxonomy" id="3042024"/>
    <lineage>
        <taxon>Bacteria</taxon>
        <taxon>Pseudomonadati</taxon>
        <taxon>Pseudomonadota</taxon>
        <taxon>Gammaproteobacteria</taxon>
        <taxon>Lysobacterales</taxon>
        <taxon>Lysobacteraceae</taxon>
        <taxon>Luteimonas</taxon>
    </lineage>
</organism>
<evidence type="ECO:0000256" key="6">
    <source>
        <dbReference type="SAM" id="Phobius"/>
    </source>
</evidence>
<feature type="region of interest" description="Disordered" evidence="5">
    <location>
        <begin position="214"/>
        <end position="245"/>
    </location>
</feature>
<protein>
    <submittedName>
        <fullName evidence="9">Tetratricopeptide repeat protein</fullName>
    </submittedName>
</protein>
<keyword evidence="10" id="KW-1185">Reference proteome</keyword>
<keyword evidence="6" id="KW-0812">Transmembrane</keyword>
<evidence type="ECO:0000256" key="1">
    <source>
        <dbReference type="ARBA" id="ARBA00022737"/>
    </source>
</evidence>
<proteinExistence type="predicted"/>
<evidence type="ECO:0000256" key="4">
    <source>
        <dbReference type="PROSITE-ProRule" id="PRU00339"/>
    </source>
</evidence>
<feature type="domain" description="Cytochrome c-type biogenesis protein H TPR" evidence="8">
    <location>
        <begin position="80"/>
        <end position="199"/>
    </location>
</feature>
<dbReference type="InterPro" id="IPR051263">
    <property type="entry name" value="C-type_cytochrome_biogenesis"/>
</dbReference>
<gene>
    <name evidence="9" type="ORF">QFW80_03925</name>
</gene>
<dbReference type="Pfam" id="PF23892">
    <property type="entry name" value="Ig_CycH"/>
    <property type="match status" value="1"/>
</dbReference>